<sequence length="70" mass="7956">MYMIPLNKDTLMMIATIVCAAGIIMLFRELNKTKDEMNTLRDVSTQMIKKLNTPTPEPAPEESPVEKTEE</sequence>
<accession>A0AB38ZM96</accession>
<keyword evidence="2" id="KW-1133">Transmembrane helix</keyword>
<keyword evidence="2" id="KW-0812">Transmembrane</keyword>
<feature type="transmembrane region" description="Helical" evidence="2">
    <location>
        <begin position="12"/>
        <end position="31"/>
    </location>
</feature>
<dbReference type="Pfam" id="PF19084">
    <property type="entry name" value="DUF5775"/>
    <property type="match status" value="1"/>
</dbReference>
<dbReference type="EMBL" id="PP130629">
    <property type="protein sequence ID" value="XAO13511.1"/>
    <property type="molecule type" value="Genomic_DNA"/>
</dbReference>
<feature type="region of interest" description="Disordered" evidence="1">
    <location>
        <begin position="48"/>
        <end position="70"/>
    </location>
</feature>
<dbReference type="InterPro" id="IPR043924">
    <property type="entry name" value="DUF5775"/>
</dbReference>
<reference evidence="3" key="1">
    <citation type="submission" date="2024-01" db="EMBL/GenBank/DDBJ databases">
        <title>Genomic and biogeographic characterisation of Mantoniella tinhauana virus 1, the first discovered Mantoniella-infecting prasinovirus.</title>
        <authorList>
            <person name="Rey Redondo E."/>
            <person name="Yung C.C.M."/>
        </authorList>
    </citation>
    <scope>NUCLEOTIDE SEQUENCE</scope>
    <source>
        <strain evidence="3">Lau Fau Shan</strain>
    </source>
</reference>
<evidence type="ECO:0000256" key="1">
    <source>
        <dbReference type="SAM" id="MobiDB-lite"/>
    </source>
</evidence>
<proteinExistence type="predicted"/>
<evidence type="ECO:0000313" key="3">
    <source>
        <dbReference type="EMBL" id="XAO13511.1"/>
    </source>
</evidence>
<keyword evidence="2" id="KW-0472">Membrane</keyword>
<organism evidence="3">
    <name type="scientific">Mantoniella tinhauana virus 1</name>
    <dbReference type="NCBI Taxonomy" id="3111543"/>
    <lineage>
        <taxon>Viruses</taxon>
    </lineage>
</organism>
<protein>
    <submittedName>
        <fullName evidence="3">Uncharacterized protein</fullName>
    </submittedName>
</protein>
<name>A0AB38ZM96_9VIRU</name>
<evidence type="ECO:0000256" key="2">
    <source>
        <dbReference type="SAM" id="Phobius"/>
    </source>
</evidence>